<sequence>MADIKETTTINHEKADEFRTVAADPRPAVPEAKSAKLSWSGNGQVIDYVVTAGHLDVREDAGALLAQMFSISYVATKDGQPDPARPVTFAFNGGPGCASVPVNVGGIGPVRVETNGVKHVGNPKLSDNPYTLLQQSDLVFLDAPGTGWSTLADGVDPKKIFGIDGDASAFARAIQEWLEKNNRWGSPLYLFGESYGTVRNSQLMRLLGEQGVHVSGVVMLSAIFNWVQTLPGEDLYYLGMVPTYAATAQFFGKVGKNHDEDSWFDAAMAFTEDVLAPALLKGDRLSAQDELAVAKQLADYIGLPAQFIAAQHLRVDLETFRAKLLEDEAKIVGRLDTRFTSDAYHPAQASHEFLALEDAALDALDAPWNVALRNFLREEVGYVAPTRYLGSNYMTIGVNWDWNHACAGTDGKVGAPNVSFDIATALRRSPTTKLAILGGRFDAATTYWNVIHDMSTQFLSDEIKQNIEWHRYGCGHMAYADVPTLVAMYEDLKNFYEKDVQ</sequence>
<dbReference type="InterPro" id="IPR029058">
    <property type="entry name" value="AB_hydrolase_fold"/>
</dbReference>
<evidence type="ECO:0000256" key="5">
    <source>
        <dbReference type="ARBA" id="ARBA00023180"/>
    </source>
</evidence>
<keyword evidence="5" id="KW-0325">Glycoprotein</keyword>
<evidence type="ECO:0000256" key="3">
    <source>
        <dbReference type="ARBA" id="ARBA00022729"/>
    </source>
</evidence>
<dbReference type="GO" id="GO:0006508">
    <property type="term" value="P:proteolysis"/>
    <property type="evidence" value="ECO:0007669"/>
    <property type="project" value="UniProtKB-KW"/>
</dbReference>
<dbReference type="PANTHER" id="PTHR11802:SF3">
    <property type="entry name" value="RETINOID-INDUCIBLE SERINE CARBOXYPEPTIDASE"/>
    <property type="match status" value="1"/>
</dbReference>
<organism evidence="6 7">
    <name type="scientific">Atopobium minutum</name>
    <dbReference type="NCBI Taxonomy" id="1381"/>
    <lineage>
        <taxon>Bacteria</taxon>
        <taxon>Bacillati</taxon>
        <taxon>Actinomycetota</taxon>
        <taxon>Coriobacteriia</taxon>
        <taxon>Coriobacteriales</taxon>
        <taxon>Atopobiaceae</taxon>
        <taxon>Atopobium</taxon>
    </lineage>
</organism>
<keyword evidence="2" id="KW-0645">Protease</keyword>
<dbReference type="RefSeq" id="WP_002563369.1">
    <property type="nucleotide sequence ID" value="NZ_CALJSN010000006.1"/>
</dbReference>
<evidence type="ECO:0000256" key="1">
    <source>
        <dbReference type="ARBA" id="ARBA00022645"/>
    </source>
</evidence>
<name>A0AB38A5N0_9ACTN</name>
<dbReference type="PANTHER" id="PTHR11802">
    <property type="entry name" value="SERINE PROTEASE FAMILY S10 SERINE CARBOXYPEPTIDASE"/>
    <property type="match status" value="1"/>
</dbReference>
<dbReference type="Proteomes" id="UP000183687">
    <property type="component" value="Unassembled WGS sequence"/>
</dbReference>
<dbReference type="AlphaFoldDB" id="A0AB38A5N0"/>
<dbReference type="Pfam" id="PF00450">
    <property type="entry name" value="Peptidase_S10"/>
    <property type="match status" value="1"/>
</dbReference>
<comment type="caution">
    <text evidence="6">The sequence shown here is derived from an EMBL/GenBank/DDBJ whole genome shotgun (WGS) entry which is preliminary data.</text>
</comment>
<dbReference type="SUPFAM" id="SSF53474">
    <property type="entry name" value="alpha/beta-Hydrolases"/>
    <property type="match status" value="1"/>
</dbReference>
<dbReference type="GO" id="GO:0004185">
    <property type="term" value="F:serine-type carboxypeptidase activity"/>
    <property type="evidence" value="ECO:0007669"/>
    <property type="project" value="InterPro"/>
</dbReference>
<gene>
    <name evidence="6" type="ORF">SAMN04489746_0530</name>
</gene>
<dbReference type="InterPro" id="IPR001563">
    <property type="entry name" value="Peptidase_S10"/>
</dbReference>
<dbReference type="EMBL" id="FNSH01000001">
    <property type="protein sequence ID" value="SEB53509.1"/>
    <property type="molecule type" value="Genomic_DNA"/>
</dbReference>
<evidence type="ECO:0000256" key="4">
    <source>
        <dbReference type="ARBA" id="ARBA00022801"/>
    </source>
</evidence>
<evidence type="ECO:0000256" key="2">
    <source>
        <dbReference type="ARBA" id="ARBA00022670"/>
    </source>
</evidence>
<protein>
    <submittedName>
        <fullName evidence="6">Carboxypeptidase C (Cathepsin A)</fullName>
    </submittedName>
</protein>
<dbReference type="Gene3D" id="3.40.50.1820">
    <property type="entry name" value="alpha/beta hydrolase"/>
    <property type="match status" value="1"/>
</dbReference>
<keyword evidence="3" id="KW-0732">Signal</keyword>
<evidence type="ECO:0000313" key="7">
    <source>
        <dbReference type="Proteomes" id="UP000183687"/>
    </source>
</evidence>
<keyword evidence="1 6" id="KW-0121">Carboxypeptidase</keyword>
<evidence type="ECO:0000313" key="6">
    <source>
        <dbReference type="EMBL" id="SEB53509.1"/>
    </source>
</evidence>
<accession>A0AB38A5N0</accession>
<proteinExistence type="predicted"/>
<reference evidence="6 7" key="1">
    <citation type="submission" date="2016-10" db="EMBL/GenBank/DDBJ databases">
        <authorList>
            <person name="Varghese N."/>
            <person name="Submissions S."/>
        </authorList>
    </citation>
    <scope>NUCLEOTIDE SEQUENCE [LARGE SCALE GENOMIC DNA]</scope>
    <source>
        <strain evidence="6 7">DSM 20586</strain>
    </source>
</reference>
<keyword evidence="4" id="KW-0378">Hydrolase</keyword>